<dbReference type="Gene3D" id="3.40.50.11340">
    <property type="match status" value="1"/>
</dbReference>
<dbReference type="Gene3D" id="3.40.50.11350">
    <property type="match status" value="1"/>
</dbReference>
<dbReference type="OrthoDB" id="1882547at2759"/>
<dbReference type="PANTHER" id="PTHR36050:SF1">
    <property type="entry name" value="O-FUCOSYLTRANSFERASE 30"/>
    <property type="match status" value="1"/>
</dbReference>
<dbReference type="PANTHER" id="PTHR36050">
    <property type="entry name" value="O-FUCOSYLTRANSFERASE 30"/>
    <property type="match status" value="1"/>
</dbReference>
<keyword evidence="1" id="KW-1133">Transmembrane helix</keyword>
<sequence length="422" mass="49820">MFFKKTRILFIFIFLSPFIFTFLIISLTFYSIKNDYFYESDNSNNLAINKEKYLTYLPHSGFSNQRIELENAIFLAWFLNRTLIIPPILFFEGAATFWQSYDKLYNFLAQNILPNRNQLKFCSKNEKNNTKCVHGSGLGFRGVRNKSSIITYTMYNWDELLDFTSLKHHIKYINRQDFNYENLLKSLHIYDSSEAYNLTKDENRYQQRYYDNATSTIKLNNFKERVNLIDLKQRSEKLLHFASVFSSFRIVRQLPESKKFWNKFIKKILPNNPILINITEKIVAEIGGTNNFIGVHARLEGNSFLKNHNNTVQSFIKRIKEDFEGDVCLKTNIFLATDIKRDNIVLQPFFQTFSSCIYMLDNFNGFLEPLKFFKNPRDGVIMYELFVPLVDLLVVSKGNKFYGTKGSTFSSYAKQLHNTWIR</sequence>
<accession>A0A9N9GWW0</accession>
<keyword evidence="3" id="KW-1185">Reference proteome</keyword>
<proteinExistence type="predicted"/>
<evidence type="ECO:0000256" key="1">
    <source>
        <dbReference type="SAM" id="Phobius"/>
    </source>
</evidence>
<organism evidence="2 3">
    <name type="scientific">Dentiscutata erythropus</name>
    <dbReference type="NCBI Taxonomy" id="1348616"/>
    <lineage>
        <taxon>Eukaryota</taxon>
        <taxon>Fungi</taxon>
        <taxon>Fungi incertae sedis</taxon>
        <taxon>Mucoromycota</taxon>
        <taxon>Glomeromycotina</taxon>
        <taxon>Glomeromycetes</taxon>
        <taxon>Diversisporales</taxon>
        <taxon>Gigasporaceae</taxon>
        <taxon>Dentiscutata</taxon>
    </lineage>
</organism>
<keyword evidence="1" id="KW-0812">Transmembrane</keyword>
<dbReference type="EMBL" id="CAJVPY010005311">
    <property type="protein sequence ID" value="CAG8640411.1"/>
    <property type="molecule type" value="Genomic_DNA"/>
</dbReference>
<dbReference type="AlphaFoldDB" id="A0A9N9GWW0"/>
<dbReference type="Proteomes" id="UP000789405">
    <property type="component" value="Unassembled WGS sequence"/>
</dbReference>
<keyword evidence="1" id="KW-0472">Membrane</keyword>
<name>A0A9N9GWW0_9GLOM</name>
<feature type="transmembrane region" description="Helical" evidence="1">
    <location>
        <begin position="9"/>
        <end position="32"/>
    </location>
</feature>
<protein>
    <submittedName>
        <fullName evidence="2">2748_t:CDS:1</fullName>
    </submittedName>
</protein>
<evidence type="ECO:0000313" key="3">
    <source>
        <dbReference type="Proteomes" id="UP000789405"/>
    </source>
</evidence>
<reference evidence="2" key="1">
    <citation type="submission" date="2021-06" db="EMBL/GenBank/DDBJ databases">
        <authorList>
            <person name="Kallberg Y."/>
            <person name="Tangrot J."/>
            <person name="Rosling A."/>
        </authorList>
    </citation>
    <scope>NUCLEOTIDE SEQUENCE</scope>
    <source>
        <strain evidence="2">MA453B</strain>
    </source>
</reference>
<gene>
    <name evidence="2" type="ORF">DERYTH_LOCUS9625</name>
</gene>
<evidence type="ECO:0000313" key="2">
    <source>
        <dbReference type="EMBL" id="CAG8640411.1"/>
    </source>
</evidence>
<comment type="caution">
    <text evidence="2">The sequence shown here is derived from an EMBL/GenBank/DDBJ whole genome shotgun (WGS) entry which is preliminary data.</text>
</comment>